<proteinExistence type="predicted"/>
<dbReference type="AlphaFoldDB" id="A0AA86V4W3"/>
<protein>
    <submittedName>
        <fullName evidence="2">Uncharacterized protein</fullName>
    </submittedName>
</protein>
<evidence type="ECO:0000256" key="1">
    <source>
        <dbReference type="SAM" id="MobiDB-lite"/>
    </source>
</evidence>
<feature type="compositionally biased region" description="Basic and acidic residues" evidence="1">
    <location>
        <begin position="21"/>
        <end position="41"/>
    </location>
</feature>
<dbReference type="EMBL" id="OY731398">
    <property type="protein sequence ID" value="CAJ1788626.1"/>
    <property type="molecule type" value="Genomic_DNA"/>
</dbReference>
<sequence>MVGGGGRVSDNKCVRGWKRLRTDTETRTGTHSKDQGERKSEAAAVGRVKCESRERNWAFFCDVAVRDWEPGGYVAPFSVIAERWGFFAMTSLPHLTHDNRFGLI</sequence>
<reference evidence="2" key="1">
    <citation type="submission" date="2023-10" db="EMBL/GenBank/DDBJ databases">
        <authorList>
            <person name="Domelevo Entfellner J.-B."/>
        </authorList>
    </citation>
    <scope>NUCLEOTIDE SEQUENCE</scope>
</reference>
<organism evidence="2 3">
    <name type="scientific">Sphenostylis stenocarpa</name>
    <dbReference type="NCBI Taxonomy" id="92480"/>
    <lineage>
        <taxon>Eukaryota</taxon>
        <taxon>Viridiplantae</taxon>
        <taxon>Streptophyta</taxon>
        <taxon>Embryophyta</taxon>
        <taxon>Tracheophyta</taxon>
        <taxon>Spermatophyta</taxon>
        <taxon>Magnoliopsida</taxon>
        <taxon>eudicotyledons</taxon>
        <taxon>Gunneridae</taxon>
        <taxon>Pentapetalae</taxon>
        <taxon>rosids</taxon>
        <taxon>fabids</taxon>
        <taxon>Fabales</taxon>
        <taxon>Fabaceae</taxon>
        <taxon>Papilionoideae</taxon>
        <taxon>50 kb inversion clade</taxon>
        <taxon>NPAAA clade</taxon>
        <taxon>indigoferoid/millettioid clade</taxon>
        <taxon>Phaseoleae</taxon>
        <taxon>Sphenostylis</taxon>
    </lineage>
</organism>
<feature type="region of interest" description="Disordered" evidence="1">
    <location>
        <begin position="21"/>
        <end position="43"/>
    </location>
</feature>
<dbReference type="Proteomes" id="UP001189624">
    <property type="component" value="Chromosome 1"/>
</dbReference>
<evidence type="ECO:0000313" key="2">
    <source>
        <dbReference type="EMBL" id="CAJ1788626.1"/>
    </source>
</evidence>
<gene>
    <name evidence="2" type="ORF">AYBTSS11_LOCUS302</name>
</gene>
<name>A0AA86V4W3_9FABA</name>
<accession>A0AA86V4W3</accession>
<dbReference type="Gramene" id="rna-AYBTSS11_LOCUS302">
    <property type="protein sequence ID" value="CAJ1788626.1"/>
    <property type="gene ID" value="gene-AYBTSS11_LOCUS302"/>
</dbReference>
<evidence type="ECO:0000313" key="3">
    <source>
        <dbReference type="Proteomes" id="UP001189624"/>
    </source>
</evidence>
<keyword evidence="3" id="KW-1185">Reference proteome</keyword>